<dbReference type="SUPFAM" id="SSF54211">
    <property type="entry name" value="Ribosomal protein S5 domain 2-like"/>
    <property type="match status" value="1"/>
</dbReference>
<comment type="caution">
    <text evidence="8">The sequence shown here is derived from an EMBL/GenBank/DDBJ whole genome shotgun (WGS) entry which is preliminary data.</text>
</comment>
<organism evidence="8 9">
    <name type="scientific">Candidatus Azambacteria bacterium RBG_16_47_10</name>
    <dbReference type="NCBI Taxonomy" id="1797292"/>
    <lineage>
        <taxon>Bacteria</taxon>
        <taxon>Candidatus Azamiibacteriota</taxon>
    </lineage>
</organism>
<dbReference type="GO" id="GO:0003723">
    <property type="term" value="F:RNA binding"/>
    <property type="evidence" value="ECO:0007669"/>
    <property type="project" value="TreeGrafter"/>
</dbReference>
<dbReference type="NCBIfam" id="NF001099">
    <property type="entry name" value="PRK00132.1"/>
    <property type="match status" value="1"/>
</dbReference>
<feature type="region of interest" description="Disordered" evidence="7">
    <location>
        <begin position="119"/>
        <end position="143"/>
    </location>
</feature>
<keyword evidence="2 5" id="KW-0689">Ribosomal protein</keyword>
<dbReference type="PROSITE" id="PS00360">
    <property type="entry name" value="RIBOSOMAL_S9"/>
    <property type="match status" value="1"/>
</dbReference>
<reference evidence="8 9" key="1">
    <citation type="journal article" date="2016" name="Nat. Commun.">
        <title>Thousands of microbial genomes shed light on interconnected biogeochemical processes in an aquifer system.</title>
        <authorList>
            <person name="Anantharaman K."/>
            <person name="Brown C.T."/>
            <person name="Hug L.A."/>
            <person name="Sharon I."/>
            <person name="Castelle C.J."/>
            <person name="Probst A.J."/>
            <person name="Thomas B.C."/>
            <person name="Singh A."/>
            <person name="Wilkins M.J."/>
            <person name="Karaoz U."/>
            <person name="Brodie E.L."/>
            <person name="Williams K.H."/>
            <person name="Hubbard S.S."/>
            <person name="Banfield J.F."/>
        </authorList>
    </citation>
    <scope>NUCLEOTIDE SEQUENCE [LARGE SCALE GENOMIC DNA]</scope>
</reference>
<dbReference type="PANTHER" id="PTHR21569">
    <property type="entry name" value="RIBOSOMAL PROTEIN S9"/>
    <property type="match status" value="1"/>
</dbReference>
<evidence type="ECO:0000256" key="5">
    <source>
        <dbReference type="HAMAP-Rule" id="MF_00532"/>
    </source>
</evidence>
<dbReference type="InterPro" id="IPR000754">
    <property type="entry name" value="Ribosomal_uS9"/>
</dbReference>
<evidence type="ECO:0000256" key="4">
    <source>
        <dbReference type="ARBA" id="ARBA00035259"/>
    </source>
</evidence>
<dbReference type="PANTHER" id="PTHR21569:SF1">
    <property type="entry name" value="SMALL RIBOSOMAL SUBUNIT PROTEIN US9M"/>
    <property type="match status" value="1"/>
</dbReference>
<evidence type="ECO:0000256" key="2">
    <source>
        <dbReference type="ARBA" id="ARBA00022980"/>
    </source>
</evidence>
<dbReference type="InterPro" id="IPR014721">
    <property type="entry name" value="Ribsml_uS5_D2-typ_fold_subgr"/>
</dbReference>
<feature type="compositionally biased region" description="Basic residues" evidence="7">
    <location>
        <begin position="124"/>
        <end position="143"/>
    </location>
</feature>
<evidence type="ECO:0000256" key="6">
    <source>
        <dbReference type="RuleBase" id="RU003815"/>
    </source>
</evidence>
<dbReference type="GO" id="GO:0006412">
    <property type="term" value="P:translation"/>
    <property type="evidence" value="ECO:0007669"/>
    <property type="project" value="UniProtKB-UniRule"/>
</dbReference>
<dbReference type="GO" id="GO:0022627">
    <property type="term" value="C:cytosolic small ribosomal subunit"/>
    <property type="evidence" value="ECO:0007669"/>
    <property type="project" value="TreeGrafter"/>
</dbReference>
<dbReference type="GO" id="GO:0003735">
    <property type="term" value="F:structural constituent of ribosome"/>
    <property type="evidence" value="ECO:0007669"/>
    <property type="project" value="InterPro"/>
</dbReference>
<dbReference type="Proteomes" id="UP000176639">
    <property type="component" value="Unassembled WGS sequence"/>
</dbReference>
<dbReference type="HAMAP" id="MF_00532_B">
    <property type="entry name" value="Ribosomal_uS9_B"/>
    <property type="match status" value="1"/>
</dbReference>
<gene>
    <name evidence="5" type="primary">rpsI</name>
    <name evidence="8" type="ORF">A2Z10_03880</name>
</gene>
<dbReference type="Pfam" id="PF00380">
    <property type="entry name" value="Ribosomal_S9"/>
    <property type="match status" value="1"/>
</dbReference>
<evidence type="ECO:0000313" key="8">
    <source>
        <dbReference type="EMBL" id="OGD23895.1"/>
    </source>
</evidence>
<accession>A0A1F5AZQ9</accession>
<evidence type="ECO:0000256" key="7">
    <source>
        <dbReference type="SAM" id="MobiDB-lite"/>
    </source>
</evidence>
<sequence>MEEPVAVVEGAEDGKPGRYYEAVGRRKTSTARVRLFTKGAGIIINKKDIAVYFPSHLQRIIDAPLRKMKTAEKFKIEVLVDGGGIHSQAEAIRHGVARALVLFNGDFQKRLKRSGYLKRDPRKKERRTFGLKKARKAPRWSKR</sequence>
<dbReference type="InterPro" id="IPR020568">
    <property type="entry name" value="Ribosomal_Su5_D2-typ_SF"/>
</dbReference>
<comment type="similarity">
    <text evidence="1 5 6">Belongs to the universal ribosomal protein uS9 family.</text>
</comment>
<dbReference type="InterPro" id="IPR023035">
    <property type="entry name" value="Ribosomal_uS9_bac/plastid"/>
</dbReference>
<proteinExistence type="inferred from homology"/>
<dbReference type="AlphaFoldDB" id="A0A1F5AZQ9"/>
<dbReference type="EMBL" id="MEYI01000024">
    <property type="protein sequence ID" value="OGD23895.1"/>
    <property type="molecule type" value="Genomic_DNA"/>
</dbReference>
<evidence type="ECO:0000256" key="1">
    <source>
        <dbReference type="ARBA" id="ARBA00005251"/>
    </source>
</evidence>
<protein>
    <recommendedName>
        <fullName evidence="4 5">Small ribosomal subunit protein uS9</fullName>
    </recommendedName>
</protein>
<keyword evidence="3 5" id="KW-0687">Ribonucleoprotein</keyword>
<evidence type="ECO:0000313" key="9">
    <source>
        <dbReference type="Proteomes" id="UP000176639"/>
    </source>
</evidence>
<evidence type="ECO:0000256" key="3">
    <source>
        <dbReference type="ARBA" id="ARBA00023274"/>
    </source>
</evidence>
<dbReference type="InterPro" id="IPR020574">
    <property type="entry name" value="Ribosomal_uS9_CS"/>
</dbReference>
<name>A0A1F5AZQ9_9BACT</name>
<dbReference type="Gene3D" id="3.30.230.10">
    <property type="match status" value="1"/>
</dbReference>